<feature type="signal peptide" evidence="2">
    <location>
        <begin position="1"/>
        <end position="21"/>
    </location>
</feature>
<organism evidence="5 6">
    <name type="scientific">Flavobacterium erciyesense</name>
    <dbReference type="NCBI Taxonomy" id="2825842"/>
    <lineage>
        <taxon>Bacteria</taxon>
        <taxon>Pseudomonadati</taxon>
        <taxon>Bacteroidota</taxon>
        <taxon>Flavobacteriia</taxon>
        <taxon>Flavobacteriales</taxon>
        <taxon>Flavobacteriaceae</taxon>
        <taxon>Flavobacterium</taxon>
    </lineage>
</organism>
<sequence length="1272" mass="135977">MKLLKYLTISILFCSSYLAYSQGIDWQSINQGSDLNYTSVTYGNGLYVAVASSGVDKRVMTSPDSKNWTARNTPSENQWQSVTFGNGLFVAVSTNGSGNRVMSSSDGINWTLRTSAADNQWQSVTFGNGLFVAVAKSGTGNRVMTSPDGIIWTSRTSAADMNWSSVTYGKGLFIAVASSGSGNRVMSSPDGITWTSRAASENIGWFSVTYGNNLFVAVAGSGVGNRIMTSSDGITWQAGTPAAQNSWRSITYGNGVFVAVAIDGTGNRIMTSTDGLQWNSRLSAADNNWVAVTYGNGYYVAVANSGAGNRIMSSTDGITWNALNTAADNQWRSVTYGKNIFVAVSCTGSGNRVMTSPDGCTWTPRASAADNLWTSVVYGNGLFVAVAIDGADHGIMTSPDGITWTSRTSAADNAWTSVTFGNGLFVAVASSGTGNRVMTSPDGINWTSRSSTADNAWSSVTYGNGLFVAVAKYGTEDLVMTSSDGIVWTSRKSASTNQWYALTYGNGLYVAAATSGSGDRIMSSPDGINWTSRSSAADYQWVAITYGNGLFVAVANDGRGNKVMTSPDGIIWTSRNSGSDNSWFGVTYGNNRFVAVSSNGTNNRVMISTCSQPASPTASMQSFCASDQPTVLNLIASGQDLKWYATETDSNFLSSNTALRSGTYYVSQTINGCESSRKAVVVTVTTCAIMWTGAINNTWSIAGNWSNNQVPDGTLDIEIPKGTPTLDIPFTLTKNAKLTVSGSGTLTIAPNASITIQGLANFNDLPITLKSDKTGTAVIGQVTGTILGATNVTVENFIAQGKKAFHLLSSGVTTRNFISNNWQLATPIVGVGTSASGFDTAAVASPSLFKFNNNQSVGNGWSTITATNNTNLEIGNGYRMMVLGDRNAIINNNESHTMNSCVTLKATGNLAIGTIVFDSKVLNSTTNQATNGYSLIGNPYVNTVNWSTLSKEGLTESYYVWDPNMGTDEQRGRYVVYNSATGSSNIASEVNGFIAPGQAFFVQNKILGIAGKLTFREADKVGNINVNQGSRTQPILVSRLDMSVYEASELSTGGYPIDAAVAVFDAAFNNAIDNTDVVKLSSGTENFSITNNNKSWAIDTRGLISDKDEVFLNLEDFKANKNYSFRIQFSNFDTQFTPFLVDTHLGSKTKIPTDEAAIINFSTTTAAASYKNDRFKIIFENKTLATEEFTSDQIVLYPNPVTNNQFNLTLPTIIEGDLKIQLISILGQTVYELQTQAKPELNIIIKKELPQGVYLAKISHQNINLIKKITIN</sequence>
<keyword evidence="6" id="KW-1185">Reference proteome</keyword>
<feature type="domain" description="Secretion system C-terminal sorting" evidence="3">
    <location>
        <begin position="1196"/>
        <end position="1271"/>
    </location>
</feature>
<dbReference type="RefSeq" id="WP_210789420.1">
    <property type="nucleotide sequence ID" value="NZ_JAGPXB010000006.1"/>
</dbReference>
<dbReference type="Pfam" id="PF18962">
    <property type="entry name" value="Por_Secre_tail"/>
    <property type="match status" value="1"/>
</dbReference>
<dbReference type="InterPro" id="IPR036278">
    <property type="entry name" value="Sialidase_sf"/>
</dbReference>
<gene>
    <name evidence="5" type="ORF">KBJ98_08295</name>
</gene>
<dbReference type="Proteomes" id="UP000679008">
    <property type="component" value="Unassembled WGS sequence"/>
</dbReference>
<name>A0ABS5D3W0_9FLAO</name>
<dbReference type="EMBL" id="JAGPXB010000006">
    <property type="protein sequence ID" value="MBQ0908699.1"/>
    <property type="molecule type" value="Genomic_DNA"/>
</dbReference>
<comment type="caution">
    <text evidence="5">The sequence shown here is derived from an EMBL/GenBank/DDBJ whole genome shotgun (WGS) entry which is preliminary data.</text>
</comment>
<evidence type="ECO:0000313" key="6">
    <source>
        <dbReference type="Proteomes" id="UP000679008"/>
    </source>
</evidence>
<evidence type="ECO:0000313" key="5">
    <source>
        <dbReference type="EMBL" id="MBQ0908699.1"/>
    </source>
</evidence>
<feature type="chain" id="PRO_5046110961" evidence="2">
    <location>
        <begin position="22"/>
        <end position="1272"/>
    </location>
</feature>
<feature type="domain" description="Ig-like" evidence="4">
    <location>
        <begin position="613"/>
        <end position="685"/>
    </location>
</feature>
<dbReference type="Pfam" id="PF19081">
    <property type="entry name" value="Ig_7"/>
    <property type="match status" value="1"/>
</dbReference>
<proteinExistence type="predicted"/>
<reference evidence="5 6" key="1">
    <citation type="submission" date="2021-04" db="EMBL/GenBank/DDBJ databases">
        <title>Description of novel Flavobacterium sp. F-328.</title>
        <authorList>
            <person name="Saticioglu I.B."/>
        </authorList>
    </citation>
    <scope>NUCLEOTIDE SEQUENCE [LARGE SCALE GENOMIC DNA]</scope>
    <source>
        <strain evidence="5 6">F-328</strain>
    </source>
</reference>
<protein>
    <submittedName>
        <fullName evidence="5">T9SS type A sorting domain-containing protein</fullName>
    </submittedName>
</protein>
<dbReference type="InterPro" id="IPR026444">
    <property type="entry name" value="Secre_tail"/>
</dbReference>
<keyword evidence="1 2" id="KW-0732">Signal</keyword>
<dbReference type="SUPFAM" id="SSF50939">
    <property type="entry name" value="Sialidases"/>
    <property type="match status" value="3"/>
</dbReference>
<dbReference type="NCBIfam" id="TIGR04183">
    <property type="entry name" value="Por_Secre_tail"/>
    <property type="match status" value="1"/>
</dbReference>
<evidence type="ECO:0000259" key="3">
    <source>
        <dbReference type="Pfam" id="PF18962"/>
    </source>
</evidence>
<evidence type="ECO:0000256" key="2">
    <source>
        <dbReference type="SAM" id="SignalP"/>
    </source>
</evidence>
<dbReference type="InterPro" id="IPR044023">
    <property type="entry name" value="Ig_7"/>
</dbReference>
<evidence type="ECO:0000259" key="4">
    <source>
        <dbReference type="Pfam" id="PF19081"/>
    </source>
</evidence>
<accession>A0ABS5D3W0</accession>
<evidence type="ECO:0000256" key="1">
    <source>
        <dbReference type="ARBA" id="ARBA00022729"/>
    </source>
</evidence>